<dbReference type="InterPro" id="IPR007387">
    <property type="entry name" value="TRAP_DctQ"/>
</dbReference>
<dbReference type="InterPro" id="IPR055348">
    <property type="entry name" value="DctQ"/>
</dbReference>
<dbReference type="PANTHER" id="PTHR35011:SF4">
    <property type="entry name" value="SLL1102 PROTEIN"/>
    <property type="match status" value="1"/>
</dbReference>
<evidence type="ECO:0000256" key="9">
    <source>
        <dbReference type="RuleBase" id="RU369079"/>
    </source>
</evidence>
<feature type="transmembrane region" description="Helical" evidence="9">
    <location>
        <begin position="91"/>
        <end position="113"/>
    </location>
</feature>
<keyword evidence="4 9" id="KW-0997">Cell inner membrane</keyword>
<feature type="domain" description="Tripartite ATP-independent periplasmic transporters DctQ component" evidence="10">
    <location>
        <begin position="31"/>
        <end position="160"/>
    </location>
</feature>
<organism evidence="11 12">
    <name type="scientific">Aliigemmobacter aestuarii</name>
    <dbReference type="NCBI Taxonomy" id="1445661"/>
    <lineage>
        <taxon>Bacteria</taxon>
        <taxon>Pseudomonadati</taxon>
        <taxon>Pseudomonadota</taxon>
        <taxon>Alphaproteobacteria</taxon>
        <taxon>Rhodobacterales</taxon>
        <taxon>Paracoccaceae</taxon>
        <taxon>Aliigemmobacter</taxon>
    </lineage>
</organism>
<dbReference type="Pfam" id="PF04290">
    <property type="entry name" value="DctQ"/>
    <property type="match status" value="1"/>
</dbReference>
<feature type="transmembrane region" description="Helical" evidence="9">
    <location>
        <begin position="21"/>
        <end position="39"/>
    </location>
</feature>
<evidence type="ECO:0000259" key="10">
    <source>
        <dbReference type="Pfam" id="PF04290"/>
    </source>
</evidence>
<comment type="caution">
    <text evidence="11">The sequence shown here is derived from an EMBL/GenBank/DDBJ whole genome shotgun (WGS) entry which is preliminary data.</text>
</comment>
<name>A0A4S3MK86_9RHOB</name>
<feature type="transmembrane region" description="Helical" evidence="9">
    <location>
        <begin position="51"/>
        <end position="70"/>
    </location>
</feature>
<evidence type="ECO:0000256" key="4">
    <source>
        <dbReference type="ARBA" id="ARBA00022519"/>
    </source>
</evidence>
<keyword evidence="7 9" id="KW-0472">Membrane</keyword>
<dbReference type="OrthoDB" id="9794346at2"/>
<evidence type="ECO:0000256" key="5">
    <source>
        <dbReference type="ARBA" id="ARBA00022692"/>
    </source>
</evidence>
<dbReference type="Proteomes" id="UP000309450">
    <property type="component" value="Unassembled WGS sequence"/>
</dbReference>
<evidence type="ECO:0000256" key="8">
    <source>
        <dbReference type="ARBA" id="ARBA00038436"/>
    </source>
</evidence>
<evidence type="ECO:0000256" key="6">
    <source>
        <dbReference type="ARBA" id="ARBA00022989"/>
    </source>
</evidence>
<dbReference type="EMBL" id="SSND01000005">
    <property type="protein sequence ID" value="THD81433.1"/>
    <property type="molecule type" value="Genomic_DNA"/>
</dbReference>
<dbReference type="GO" id="GO:0005886">
    <property type="term" value="C:plasma membrane"/>
    <property type="evidence" value="ECO:0007669"/>
    <property type="project" value="UniProtKB-SubCell"/>
</dbReference>
<evidence type="ECO:0000256" key="7">
    <source>
        <dbReference type="ARBA" id="ARBA00023136"/>
    </source>
</evidence>
<feature type="transmembrane region" description="Helical" evidence="9">
    <location>
        <begin position="133"/>
        <end position="157"/>
    </location>
</feature>
<keyword evidence="2 9" id="KW-0813">Transport</keyword>
<dbReference type="RefSeq" id="WP_136395691.1">
    <property type="nucleotide sequence ID" value="NZ_SSND01000005.1"/>
</dbReference>
<evidence type="ECO:0000313" key="11">
    <source>
        <dbReference type="EMBL" id="THD81433.1"/>
    </source>
</evidence>
<comment type="similarity">
    <text evidence="8 9">Belongs to the TRAP transporter small permease family.</text>
</comment>
<evidence type="ECO:0000256" key="1">
    <source>
        <dbReference type="ARBA" id="ARBA00004429"/>
    </source>
</evidence>
<gene>
    <name evidence="11" type="ORF">E7811_16060</name>
</gene>
<sequence>MPRPIVLFVRIVDAINYRVGRFAMYLLYVLMAILLWSSLSKLSSTPSMWPLEAAQFVMIAYFMLGGPYSMQTGDHVRMDLLYGNWTERRRSWFDAFTVFAVIIFLGVLLYGGIESMMYSIQYNERSPSPWRPYMWPIKAVMNLGVFLMILQSLSIFFKDVAALRGKAI</sequence>
<dbReference type="GO" id="GO:0022857">
    <property type="term" value="F:transmembrane transporter activity"/>
    <property type="evidence" value="ECO:0007669"/>
    <property type="project" value="UniProtKB-UniRule"/>
</dbReference>
<keyword evidence="5 9" id="KW-0812">Transmembrane</keyword>
<reference evidence="11 12" key="1">
    <citation type="submission" date="2019-04" db="EMBL/GenBank/DDBJ databases">
        <title>Draft genome sequence of Gemmobacter aestuarii sp. nov.</title>
        <authorList>
            <person name="Hameed A."/>
            <person name="Lin S.-Y."/>
            <person name="Shahina M."/>
            <person name="Lai W.-A."/>
            <person name="Young C.-C."/>
        </authorList>
    </citation>
    <scope>NUCLEOTIDE SEQUENCE [LARGE SCALE GENOMIC DNA]</scope>
    <source>
        <strain evidence="11 12">CC-PW-75</strain>
    </source>
</reference>
<keyword evidence="12" id="KW-1185">Reference proteome</keyword>
<dbReference type="PANTHER" id="PTHR35011">
    <property type="entry name" value="2,3-DIKETO-L-GULONATE TRAP TRANSPORTER SMALL PERMEASE PROTEIN YIAM"/>
    <property type="match status" value="1"/>
</dbReference>
<accession>A0A4S3MK86</accession>
<evidence type="ECO:0000256" key="3">
    <source>
        <dbReference type="ARBA" id="ARBA00022475"/>
    </source>
</evidence>
<keyword evidence="3" id="KW-1003">Cell membrane</keyword>
<proteinExistence type="inferred from homology"/>
<evidence type="ECO:0000313" key="12">
    <source>
        <dbReference type="Proteomes" id="UP000309450"/>
    </source>
</evidence>
<comment type="subcellular location">
    <subcellularLocation>
        <location evidence="1 9">Cell inner membrane</location>
        <topology evidence="1 9">Multi-pass membrane protein</topology>
    </subcellularLocation>
</comment>
<protein>
    <recommendedName>
        <fullName evidence="9">TRAP transporter small permease protein</fullName>
    </recommendedName>
</protein>
<dbReference type="AlphaFoldDB" id="A0A4S3MK86"/>
<keyword evidence="6 9" id="KW-1133">Transmembrane helix</keyword>
<evidence type="ECO:0000256" key="2">
    <source>
        <dbReference type="ARBA" id="ARBA00022448"/>
    </source>
</evidence>
<comment type="subunit">
    <text evidence="9">The complex comprises the extracytoplasmic solute receptor protein and the two transmembrane proteins.</text>
</comment>
<comment type="function">
    <text evidence="9">Part of the tripartite ATP-independent periplasmic (TRAP) transport system.</text>
</comment>